<organism evidence="1 2">
    <name type="scientific">Jiangella alkaliphila</name>
    <dbReference type="NCBI Taxonomy" id="419479"/>
    <lineage>
        <taxon>Bacteria</taxon>
        <taxon>Bacillati</taxon>
        <taxon>Actinomycetota</taxon>
        <taxon>Actinomycetes</taxon>
        <taxon>Jiangellales</taxon>
        <taxon>Jiangellaceae</taxon>
        <taxon>Jiangella</taxon>
    </lineage>
</organism>
<evidence type="ECO:0000313" key="2">
    <source>
        <dbReference type="Proteomes" id="UP000182977"/>
    </source>
</evidence>
<proteinExistence type="predicted"/>
<dbReference type="Proteomes" id="UP000182977">
    <property type="component" value="Chromosome I"/>
</dbReference>
<gene>
    <name evidence="1" type="ORF">SAMN04488563_6318</name>
</gene>
<sequence>MSRERALAVAKSQDGLITRKQALAAGLSPDAIRHAIRPGGPWSSVLPGLYSASNGPLTTIQRLRAAVLHSGEDALVTGAWGCDLAGLRYGPPAGDEVDVVVGWASGRRSLGFVRVHRARRRPEAQHWVDDTGIDDSGRPIADLLDSLDAGPAPGVIPVVSAAHAVVDTVVRTALLPPSWRPACARRDGCPDCWDGPGHRVLALRNVRALMCEVVQRRRTSLPVLRTEVAAAPHRGGALVRHAMRDIDAGCRSAPECELRDLVRTSRVLPEPRWNQALPGQRGIYPDACWERARLVAEVDSRSFHGFGDAPERTEQRRARYAALGWRVLPLSPARLRGEPQEVLREIESAYLSGGSVVP</sequence>
<name>A0A1H2LKG9_9ACTN</name>
<evidence type="ECO:0008006" key="3">
    <source>
        <dbReference type="Google" id="ProtNLM"/>
    </source>
</evidence>
<dbReference type="STRING" id="419479.SAMN04488563_6318"/>
<accession>A0A1H2LKG9</accession>
<dbReference type="RefSeq" id="WP_046768780.1">
    <property type="nucleotide sequence ID" value="NZ_KQ061228.1"/>
</dbReference>
<protein>
    <recommendedName>
        <fullName evidence="3">Transcriptional regulator, AbiEi antitoxin, Type IV TA system</fullName>
    </recommendedName>
</protein>
<keyword evidence="2" id="KW-1185">Reference proteome</keyword>
<dbReference type="OrthoDB" id="4870610at2"/>
<dbReference type="EMBL" id="LT629791">
    <property type="protein sequence ID" value="SDU81419.1"/>
    <property type="molecule type" value="Genomic_DNA"/>
</dbReference>
<reference evidence="2" key="1">
    <citation type="submission" date="2016-10" db="EMBL/GenBank/DDBJ databases">
        <authorList>
            <person name="Varghese N."/>
            <person name="Submissions S."/>
        </authorList>
    </citation>
    <scope>NUCLEOTIDE SEQUENCE [LARGE SCALE GENOMIC DNA]</scope>
    <source>
        <strain evidence="2">DSM 45079</strain>
    </source>
</reference>
<evidence type="ECO:0000313" key="1">
    <source>
        <dbReference type="EMBL" id="SDU81419.1"/>
    </source>
</evidence>
<dbReference type="AlphaFoldDB" id="A0A1H2LKG9"/>